<dbReference type="Gene3D" id="3.60.21.10">
    <property type="match status" value="1"/>
</dbReference>
<keyword evidence="4" id="KW-1185">Reference proteome</keyword>
<dbReference type="PIRSF" id="PIRSF000883">
    <property type="entry name" value="Pesterase_MJ0912"/>
    <property type="match status" value="1"/>
</dbReference>
<comment type="similarity">
    <text evidence="1">Belongs to the metallophosphoesterase superfamily. YfcE family.</text>
</comment>
<reference evidence="3" key="1">
    <citation type="submission" date="2020-09" db="EMBL/GenBank/DDBJ databases">
        <title>A novel bacterium of genus Paenibacillus, isolated from South China Sea.</title>
        <authorList>
            <person name="Huang H."/>
            <person name="Mo K."/>
            <person name="Hu Y."/>
        </authorList>
    </citation>
    <scope>NUCLEOTIDE SEQUENCE</scope>
    <source>
        <strain evidence="3">IB182363</strain>
    </source>
</reference>
<evidence type="ECO:0000256" key="1">
    <source>
        <dbReference type="ARBA" id="ARBA00008950"/>
    </source>
</evidence>
<name>A0A927CB03_9BACL</name>
<organism evidence="3 4">
    <name type="scientific">Paenibacillus oceani</name>
    <dbReference type="NCBI Taxonomy" id="2772510"/>
    <lineage>
        <taxon>Bacteria</taxon>
        <taxon>Bacillati</taxon>
        <taxon>Bacillota</taxon>
        <taxon>Bacilli</taxon>
        <taxon>Bacillales</taxon>
        <taxon>Paenibacillaceae</taxon>
        <taxon>Paenibacillus</taxon>
    </lineage>
</organism>
<dbReference type="AlphaFoldDB" id="A0A927CB03"/>
<sequence length="246" mass="28112">MERIAVISDIHANLAALKAVWTDIKRRGIGRIFCLGDLVGKGPYPAEAVDEIREHCEVVLQGNWDHKITLTPENEEWVWQLWTQPLLGQERLDYLRNLPFCYDFYWSGRKVRLLHASPTSVYDRVRLKTSMTEKLTLFENTPLTGDWLGISEEKPDCVVYGDIHMAYVMPLEDMFVVNAGSVGLPLDDIPLAGYVIMEGALHQQSPAPFSVQIVRVPYDREEVLQDAAARGMPRLEKFTRDITRAR</sequence>
<comment type="caution">
    <text evidence="3">The sequence shown here is derived from an EMBL/GenBank/DDBJ whole genome shotgun (WGS) entry which is preliminary data.</text>
</comment>
<feature type="domain" description="Calcineurin-like phosphoesterase" evidence="2">
    <location>
        <begin position="3"/>
        <end position="198"/>
    </location>
</feature>
<dbReference type="RefSeq" id="WP_190927633.1">
    <property type="nucleotide sequence ID" value="NZ_JACXJA010000014.1"/>
</dbReference>
<dbReference type="InterPro" id="IPR029052">
    <property type="entry name" value="Metallo-depent_PP-like"/>
</dbReference>
<evidence type="ECO:0000259" key="2">
    <source>
        <dbReference type="Pfam" id="PF12850"/>
    </source>
</evidence>
<dbReference type="GO" id="GO:0016791">
    <property type="term" value="F:phosphatase activity"/>
    <property type="evidence" value="ECO:0007669"/>
    <property type="project" value="TreeGrafter"/>
</dbReference>
<dbReference type="PANTHER" id="PTHR42850:SF2">
    <property type="entry name" value="BLL5683 PROTEIN"/>
    <property type="match status" value="1"/>
</dbReference>
<evidence type="ECO:0000313" key="3">
    <source>
        <dbReference type="EMBL" id="MBD2862585.1"/>
    </source>
</evidence>
<dbReference type="GO" id="GO:0005737">
    <property type="term" value="C:cytoplasm"/>
    <property type="evidence" value="ECO:0007669"/>
    <property type="project" value="TreeGrafter"/>
</dbReference>
<dbReference type="Proteomes" id="UP000639396">
    <property type="component" value="Unassembled WGS sequence"/>
</dbReference>
<dbReference type="CDD" id="cd00838">
    <property type="entry name" value="MPP_superfamily"/>
    <property type="match status" value="1"/>
</dbReference>
<protein>
    <submittedName>
        <fullName evidence="3">Metallophosphoesterase family protein</fullName>
    </submittedName>
</protein>
<accession>A0A927CB03</accession>
<dbReference type="InterPro" id="IPR011152">
    <property type="entry name" value="Pesterase_MJ0912"/>
</dbReference>
<dbReference type="Pfam" id="PF12850">
    <property type="entry name" value="Metallophos_2"/>
    <property type="match status" value="1"/>
</dbReference>
<gene>
    <name evidence="3" type="ORF">IDH45_11375</name>
</gene>
<dbReference type="InterPro" id="IPR050126">
    <property type="entry name" value="Ap4A_hydrolase"/>
</dbReference>
<dbReference type="PANTHER" id="PTHR42850">
    <property type="entry name" value="METALLOPHOSPHOESTERASE"/>
    <property type="match status" value="1"/>
</dbReference>
<dbReference type="EMBL" id="JACXJA010000014">
    <property type="protein sequence ID" value="MBD2862585.1"/>
    <property type="molecule type" value="Genomic_DNA"/>
</dbReference>
<dbReference type="SUPFAM" id="SSF56300">
    <property type="entry name" value="Metallo-dependent phosphatases"/>
    <property type="match status" value="1"/>
</dbReference>
<evidence type="ECO:0000313" key="4">
    <source>
        <dbReference type="Proteomes" id="UP000639396"/>
    </source>
</evidence>
<dbReference type="InterPro" id="IPR024654">
    <property type="entry name" value="Calcineurin-like_PHP_lpxH"/>
</dbReference>
<proteinExistence type="inferred from homology"/>